<dbReference type="EMBL" id="CBXE010000007">
    <property type="protein sequence ID" value="CDL79103.1"/>
    <property type="molecule type" value="Genomic_DNA"/>
</dbReference>
<reference evidence="1 2" key="1">
    <citation type="submission" date="2013-11" db="EMBL/GenBank/DDBJ databases">
        <title>Draft genome sequence and annotation of the entomopathogenic bacterium, Xenorhabdus cabanillasi strain JM26.</title>
        <authorList>
            <person name="Gualtieri M."/>
            <person name="Ogier J.C."/>
            <person name="Pages S."/>
            <person name="Givaudan A."/>
            <person name="Gaudriault S."/>
        </authorList>
    </citation>
    <scope>NUCLEOTIDE SEQUENCE [LARGE SCALE GENOMIC DNA]</scope>
    <source>
        <strain evidence="1 2">JM26</strain>
    </source>
</reference>
<gene>
    <name evidence="1" type="ORF">XCR1_1040028</name>
</gene>
<organism evidence="1 2">
    <name type="scientific">Xenorhabdus cabanillasii JM26</name>
    <dbReference type="NCBI Taxonomy" id="1427517"/>
    <lineage>
        <taxon>Bacteria</taxon>
        <taxon>Pseudomonadati</taxon>
        <taxon>Pseudomonadota</taxon>
        <taxon>Gammaproteobacteria</taxon>
        <taxon>Enterobacterales</taxon>
        <taxon>Morganellaceae</taxon>
        <taxon>Xenorhabdus</taxon>
    </lineage>
</organism>
<accession>W1IMP6</accession>
<dbReference type="AlphaFoldDB" id="W1IMP6"/>
<proteinExistence type="predicted"/>
<sequence>MLTLIWIYTKRHSVLDQSLSDRFWFGQYYAETVIEPPEIALYL</sequence>
<name>W1IMP6_9GAMM</name>
<evidence type="ECO:0000313" key="1">
    <source>
        <dbReference type="EMBL" id="CDL79103.1"/>
    </source>
</evidence>
<dbReference type="RefSeq" id="WP_255296115.1">
    <property type="nucleotide sequence ID" value="NZ_CAWLVK010000007.1"/>
</dbReference>
<evidence type="ECO:0000313" key="2">
    <source>
        <dbReference type="Proteomes" id="UP000019197"/>
    </source>
</evidence>
<dbReference type="Proteomes" id="UP000019197">
    <property type="component" value="Unassembled WGS sequence"/>
</dbReference>
<comment type="caution">
    <text evidence="1">The sequence shown here is derived from an EMBL/GenBank/DDBJ whole genome shotgun (WGS) entry which is preliminary data.</text>
</comment>
<protein>
    <submittedName>
        <fullName evidence="1">Uncharacterized protein</fullName>
    </submittedName>
</protein>